<name>A0A974BHV1_SEDHY</name>
<evidence type="ECO:0000313" key="2">
    <source>
        <dbReference type="Proteomes" id="UP000611629"/>
    </source>
</evidence>
<organism evidence="1 2">
    <name type="scientific">Sedimentibacter hydroxybenzoicus DSM 7310</name>
    <dbReference type="NCBI Taxonomy" id="1123245"/>
    <lineage>
        <taxon>Bacteria</taxon>
        <taxon>Bacillati</taxon>
        <taxon>Bacillota</taxon>
        <taxon>Tissierellia</taxon>
        <taxon>Sedimentibacter</taxon>
    </lineage>
</organism>
<accession>A0A974BHV1</accession>
<protein>
    <submittedName>
        <fullName evidence="1">Uncharacterized protein</fullName>
    </submittedName>
</protein>
<dbReference type="AlphaFoldDB" id="A0A974BHV1"/>
<reference evidence="1" key="1">
    <citation type="submission" date="2020-07" db="EMBL/GenBank/DDBJ databases">
        <title>Genomic analysis of a strain of Sedimentibacter Hydroxybenzoicus DSM7310.</title>
        <authorList>
            <person name="Ma S."/>
        </authorList>
    </citation>
    <scope>NUCLEOTIDE SEQUENCE</scope>
    <source>
        <strain evidence="1">DSM 7310</strain>
    </source>
</reference>
<dbReference type="RefSeq" id="WP_179237072.1">
    <property type="nucleotide sequence ID" value="NZ_JACBNQ010000002.1"/>
</dbReference>
<comment type="caution">
    <text evidence="1">The sequence shown here is derived from an EMBL/GenBank/DDBJ whole genome shotgun (WGS) entry which is preliminary data.</text>
</comment>
<evidence type="ECO:0000313" key="1">
    <source>
        <dbReference type="EMBL" id="NYB73393.1"/>
    </source>
</evidence>
<keyword evidence="2" id="KW-1185">Reference proteome</keyword>
<proteinExistence type="predicted"/>
<dbReference type="EMBL" id="JACBNQ010000002">
    <property type="protein sequence ID" value="NYB73393.1"/>
    <property type="molecule type" value="Genomic_DNA"/>
</dbReference>
<gene>
    <name evidence="1" type="ORF">HZF24_04485</name>
</gene>
<dbReference type="Proteomes" id="UP000611629">
    <property type="component" value="Unassembled WGS sequence"/>
</dbReference>
<sequence length="106" mass="12116">MIDLRTISAITFDLTLPDGRILNVKQPTKELYDKLLETAKLAKANGEEDTAFNIIYNFLVRAFNRNINDITLTKEELEGMISVNVAMHLVIEFQKWTTNSLNSLKN</sequence>